<evidence type="ECO:0000259" key="4">
    <source>
        <dbReference type="PROSITE" id="PS51464"/>
    </source>
</evidence>
<dbReference type="PANTHER" id="PTHR10088">
    <property type="entry name" value="GLUCOKINASE REGULATORY PROTEIN"/>
    <property type="match status" value="1"/>
</dbReference>
<dbReference type="InterPro" id="IPR040190">
    <property type="entry name" value="MURQ/GCKR"/>
</dbReference>
<dbReference type="NCBIfam" id="TIGR00274">
    <property type="entry name" value="N-acetylmuramic acid 6-phosphate etherase"/>
    <property type="match status" value="1"/>
</dbReference>
<dbReference type="Gene3D" id="3.40.50.10490">
    <property type="entry name" value="Glucose-6-phosphate isomerase like protein, domain 1"/>
    <property type="match status" value="1"/>
</dbReference>
<evidence type="ECO:0000256" key="2">
    <source>
        <dbReference type="ARBA" id="ARBA00023277"/>
    </source>
</evidence>
<comment type="subunit">
    <text evidence="3">Homodimer.</text>
</comment>
<comment type="pathway">
    <text evidence="3">Amino-sugar metabolism; N-acetylmuramate degradation.</text>
</comment>
<comment type="pathway">
    <text evidence="3">Cell wall biogenesis; peptidoglycan recycling.</text>
</comment>
<evidence type="ECO:0000313" key="5">
    <source>
        <dbReference type="EMBL" id="SUC34661.1"/>
    </source>
</evidence>
<comment type="miscellaneous">
    <text evidence="3">A lyase-type mechanism (elimination/hydration) is suggested for the cleavage of the lactyl ether bond of MurNAc 6-phosphate, with the formation of an alpha,beta-unsaturated aldehyde intermediate with (E)-stereochemistry, followed by the syn addition of water to give product.</text>
</comment>
<dbReference type="AlphaFoldDB" id="A0A379G176"/>
<dbReference type="PANTHER" id="PTHR10088:SF4">
    <property type="entry name" value="GLUCOKINASE REGULATORY PROTEIN"/>
    <property type="match status" value="1"/>
</dbReference>
<evidence type="ECO:0000313" key="6">
    <source>
        <dbReference type="Proteomes" id="UP000255129"/>
    </source>
</evidence>
<dbReference type="GO" id="GO:0046348">
    <property type="term" value="P:amino sugar catabolic process"/>
    <property type="evidence" value="ECO:0007669"/>
    <property type="project" value="InterPro"/>
</dbReference>
<dbReference type="InterPro" id="IPR046348">
    <property type="entry name" value="SIS_dom_sf"/>
</dbReference>
<dbReference type="EMBL" id="UGUA01000002">
    <property type="protein sequence ID" value="SUC34661.1"/>
    <property type="molecule type" value="Genomic_DNA"/>
</dbReference>
<dbReference type="UniPathway" id="UPA00343"/>
<gene>
    <name evidence="5" type="primary">murQ_2</name>
    <name evidence="3" type="synonym">murQ</name>
    <name evidence="5" type="ORF">NCTC12026_01009</name>
</gene>
<dbReference type="GO" id="GO:0097367">
    <property type="term" value="F:carbohydrate derivative binding"/>
    <property type="evidence" value="ECO:0007669"/>
    <property type="project" value="InterPro"/>
</dbReference>
<dbReference type="Gene3D" id="1.10.8.1080">
    <property type="match status" value="1"/>
</dbReference>
<dbReference type="PROSITE" id="PS51464">
    <property type="entry name" value="SIS"/>
    <property type="match status" value="1"/>
</dbReference>
<sequence length="306" mass="32706">MTVIENTLSNCLQNELNQDTLQFSRLDTLSMLTVINQADRTVATSLQSVLPELAQVVDVIAERLKQGGRIFYVGAGTSGRLAVLDSAECPPTFGTSPDMVQSIIAGGHSAMLKAVENIEDSTEASIHELQQRGATEKDVIIGIAASGRTPFTLAAIEYGNKIGALTVAITTRGHGLLSDLAQYAIAPDVGAEVLSGSTRMKSGTAQKMILGMLSTCVMGRLGRIHTNLMVDVVASNIKLLRRAERIVGEVCGIDMPTAAALLTQVDYHPRRAILMHELNISAQQATEIVQRNPNTSLDSMLNTHGK</sequence>
<comment type="catalytic activity">
    <reaction evidence="3">
        <text>N-acetyl-D-muramate 6-phosphate + H2O = N-acetyl-D-glucosamine 6-phosphate + (R)-lactate</text>
        <dbReference type="Rhea" id="RHEA:26410"/>
        <dbReference type="ChEBI" id="CHEBI:15377"/>
        <dbReference type="ChEBI" id="CHEBI:16004"/>
        <dbReference type="ChEBI" id="CHEBI:57513"/>
        <dbReference type="ChEBI" id="CHEBI:58722"/>
        <dbReference type="EC" id="4.2.1.126"/>
    </reaction>
</comment>
<dbReference type="OrthoDB" id="9813395at2"/>
<feature type="active site" evidence="3">
    <location>
        <position position="119"/>
    </location>
</feature>
<evidence type="ECO:0000256" key="3">
    <source>
        <dbReference type="HAMAP-Rule" id="MF_00068"/>
    </source>
</evidence>
<dbReference type="InterPro" id="IPR005486">
    <property type="entry name" value="Glucokinase_regulatory_CS"/>
</dbReference>
<feature type="active site" description="Proton donor" evidence="3">
    <location>
        <position position="88"/>
    </location>
</feature>
<dbReference type="GO" id="GO:0016803">
    <property type="term" value="F:ether hydrolase activity"/>
    <property type="evidence" value="ECO:0007669"/>
    <property type="project" value="TreeGrafter"/>
</dbReference>
<protein>
    <recommendedName>
        <fullName evidence="3">N-acetylmuramic acid 6-phosphate etherase</fullName>
        <shortName evidence="3">MurNAc-6-P etherase</shortName>
        <ecNumber evidence="3">4.2.1.126</ecNumber>
    </recommendedName>
    <alternativeName>
        <fullName evidence="3">N-acetylmuramic acid 6-phosphate hydrolase</fullName>
    </alternativeName>
    <alternativeName>
        <fullName evidence="3">N-acetylmuramic acid 6-phosphate lyase</fullName>
    </alternativeName>
</protein>
<dbReference type="SUPFAM" id="SSF53697">
    <property type="entry name" value="SIS domain"/>
    <property type="match status" value="1"/>
</dbReference>
<feature type="domain" description="SIS" evidence="4">
    <location>
        <begin position="60"/>
        <end position="223"/>
    </location>
</feature>
<dbReference type="GO" id="GO:0009254">
    <property type="term" value="P:peptidoglycan turnover"/>
    <property type="evidence" value="ECO:0007669"/>
    <property type="project" value="UniProtKB-UniRule"/>
</dbReference>
<dbReference type="PROSITE" id="PS01272">
    <property type="entry name" value="GCKR"/>
    <property type="match status" value="1"/>
</dbReference>
<dbReference type="CDD" id="cd05007">
    <property type="entry name" value="SIS_Etherase"/>
    <property type="match status" value="1"/>
</dbReference>
<dbReference type="FunFam" id="3.40.50.10490:FF:000014">
    <property type="entry name" value="N-acetylmuramic acid 6-phosphate etherase"/>
    <property type="match status" value="1"/>
</dbReference>
<dbReference type="NCBIfam" id="NF003915">
    <property type="entry name" value="PRK05441.1"/>
    <property type="match status" value="1"/>
</dbReference>
<keyword evidence="2 3" id="KW-0119">Carbohydrate metabolism</keyword>
<organism evidence="5 6">
    <name type="scientific">Providencia rustigianii</name>
    <dbReference type="NCBI Taxonomy" id="158850"/>
    <lineage>
        <taxon>Bacteria</taxon>
        <taxon>Pseudomonadati</taxon>
        <taxon>Pseudomonadota</taxon>
        <taxon>Gammaproteobacteria</taxon>
        <taxon>Enterobacterales</taxon>
        <taxon>Morganellaceae</taxon>
        <taxon>Providencia</taxon>
    </lineage>
</organism>
<dbReference type="HAMAP" id="MF_00068">
    <property type="entry name" value="MurQ"/>
    <property type="match status" value="1"/>
</dbReference>
<dbReference type="Pfam" id="PF22645">
    <property type="entry name" value="GKRP_SIS_N"/>
    <property type="match status" value="1"/>
</dbReference>
<dbReference type="InterPro" id="IPR005488">
    <property type="entry name" value="Etherase_MurQ"/>
</dbReference>
<dbReference type="GO" id="GO:0016835">
    <property type="term" value="F:carbon-oxygen lyase activity"/>
    <property type="evidence" value="ECO:0007669"/>
    <property type="project" value="UniProtKB-UniRule"/>
</dbReference>
<dbReference type="UniPathway" id="UPA00342"/>
<dbReference type="Proteomes" id="UP000255129">
    <property type="component" value="Unassembled WGS sequence"/>
</dbReference>
<dbReference type="RefSeq" id="WP_006815673.1">
    <property type="nucleotide sequence ID" value="NZ_CABLCG010000018.1"/>
</dbReference>
<comment type="induction">
    <text evidence="3">Induced by MurNAc 6-phosphate that releases the repressor MurR from the DNA. Repressed by MurR in the absence of MurNAc 6-phosphate.</text>
</comment>
<dbReference type="InterPro" id="IPR001347">
    <property type="entry name" value="SIS_dom"/>
</dbReference>
<evidence type="ECO:0000256" key="1">
    <source>
        <dbReference type="ARBA" id="ARBA00023239"/>
    </source>
</evidence>
<accession>A0A379G176</accession>
<comment type="function">
    <text evidence="3">Specifically catalyzes the cleavage of the D-lactyl ether substituent of MurNAc 6-phosphate, producing GlcNAc 6-phosphate and D-lactate. Together with AnmK, is also required for the utilization of anhydro-N-acetylmuramic acid (anhMurNAc) either imported from the medium or derived from its own cell wall murein, and thus plays a role in cell wall recycling.</text>
</comment>
<dbReference type="NCBIfam" id="NF009222">
    <property type="entry name" value="PRK12570.1"/>
    <property type="match status" value="1"/>
</dbReference>
<comment type="similarity">
    <text evidence="3">Belongs to the GCKR-like family. MurNAc-6-P etherase subfamily.</text>
</comment>
<dbReference type="EC" id="4.2.1.126" evidence="3"/>
<reference evidence="5 6" key="1">
    <citation type="submission" date="2018-06" db="EMBL/GenBank/DDBJ databases">
        <authorList>
            <consortium name="Pathogen Informatics"/>
            <person name="Doyle S."/>
        </authorList>
    </citation>
    <scope>NUCLEOTIDE SEQUENCE [LARGE SCALE GENOMIC DNA]</scope>
    <source>
        <strain evidence="5 6">NCTC12026</strain>
    </source>
</reference>
<dbReference type="UniPathway" id="UPA00544"/>
<name>A0A379G176_9GAMM</name>
<dbReference type="GO" id="GO:0097175">
    <property type="term" value="P:1,6-anhydro-N-acetyl-beta-muramic acid catabolic process"/>
    <property type="evidence" value="ECO:0007669"/>
    <property type="project" value="UniProtKB-UniRule"/>
</dbReference>
<comment type="pathway">
    <text evidence="3">Amino-sugar metabolism; 1,6-anhydro-N-acetylmuramate degradation.</text>
</comment>
<keyword evidence="1 3" id="KW-0456">Lyase</keyword>
<proteinExistence type="evidence at transcript level"/>
<dbReference type="GO" id="GO:0097173">
    <property type="term" value="P:N-acetylmuramic acid catabolic process"/>
    <property type="evidence" value="ECO:0007669"/>
    <property type="project" value="UniProtKB-UniPathway"/>
</dbReference>